<gene>
    <name evidence="2" type="ORF">GCM10010449_06240</name>
</gene>
<evidence type="ECO:0000256" key="1">
    <source>
        <dbReference type="SAM" id="MobiDB-lite"/>
    </source>
</evidence>
<organism evidence="2 3">
    <name type="scientific">Streptomyces rectiviolaceus</name>
    <dbReference type="NCBI Taxonomy" id="332591"/>
    <lineage>
        <taxon>Bacteria</taxon>
        <taxon>Bacillati</taxon>
        <taxon>Actinomycetota</taxon>
        <taxon>Actinomycetes</taxon>
        <taxon>Kitasatosporales</taxon>
        <taxon>Streptomycetaceae</taxon>
        <taxon>Streptomyces</taxon>
    </lineage>
</organism>
<proteinExistence type="predicted"/>
<reference evidence="3" key="1">
    <citation type="journal article" date="2019" name="Int. J. Syst. Evol. Microbiol.">
        <title>The Global Catalogue of Microorganisms (GCM) 10K type strain sequencing project: providing services to taxonomists for standard genome sequencing and annotation.</title>
        <authorList>
            <consortium name="The Broad Institute Genomics Platform"/>
            <consortium name="The Broad Institute Genome Sequencing Center for Infectious Disease"/>
            <person name="Wu L."/>
            <person name="Ma J."/>
        </authorList>
    </citation>
    <scope>NUCLEOTIDE SEQUENCE [LARGE SCALE GENOMIC DNA]</scope>
    <source>
        <strain evidence="3">JCM 9092</strain>
    </source>
</reference>
<comment type="caution">
    <text evidence="2">The sequence shown here is derived from an EMBL/GenBank/DDBJ whole genome shotgun (WGS) entry which is preliminary data.</text>
</comment>
<feature type="region of interest" description="Disordered" evidence="1">
    <location>
        <begin position="70"/>
        <end position="132"/>
    </location>
</feature>
<evidence type="ECO:0000313" key="3">
    <source>
        <dbReference type="Proteomes" id="UP001501637"/>
    </source>
</evidence>
<accession>A0ABP6M714</accession>
<dbReference type="EMBL" id="BAAAUG010000013">
    <property type="protein sequence ID" value="GAA3085236.1"/>
    <property type="molecule type" value="Genomic_DNA"/>
</dbReference>
<feature type="compositionally biased region" description="Basic residues" evidence="1">
    <location>
        <begin position="104"/>
        <end position="115"/>
    </location>
</feature>
<feature type="compositionally biased region" description="Basic and acidic residues" evidence="1">
    <location>
        <begin position="80"/>
        <end position="103"/>
    </location>
</feature>
<keyword evidence="3" id="KW-1185">Reference proteome</keyword>
<name>A0ABP6M714_9ACTN</name>
<dbReference type="Proteomes" id="UP001501637">
    <property type="component" value="Unassembled WGS sequence"/>
</dbReference>
<sequence>MIDGRHVHESGLHADAADVSRLQLFGGGRVGAKQLGLYIRRDAPTAAYAQGDDPVPVPELAVGVDFPPWPSHRHVVPRKAPLDRGRREGTRDRQHVADPEVPRIHHLARVNRSPRRSAQSAQAHLPERRSVL</sequence>
<evidence type="ECO:0000313" key="2">
    <source>
        <dbReference type="EMBL" id="GAA3085236.1"/>
    </source>
</evidence>
<protein>
    <submittedName>
        <fullName evidence="2">Uncharacterized protein</fullName>
    </submittedName>
</protein>